<reference evidence="7" key="1">
    <citation type="submission" date="2016-10" db="EMBL/GenBank/DDBJ databases">
        <authorList>
            <person name="Varghese N."/>
            <person name="Submissions S."/>
        </authorList>
    </citation>
    <scope>NUCLEOTIDE SEQUENCE [LARGE SCALE GENOMIC DNA]</scope>
    <source>
        <strain evidence="7">CGMCC 1.7655</strain>
    </source>
</reference>
<keyword evidence="2 3" id="KW-0378">Hydrolase</keyword>
<dbReference type="InterPro" id="IPR044074">
    <property type="entry name" value="PurU_ACT"/>
</dbReference>
<sequence length="294" mass="32625">MTDFVLTVTCVSRRGIVAAVAGFLAENGCNITDSAQFDDQANGRFFMRVSFRSETGATTVQLREAFPAIAGAFDMDWAIHEAAHRMRVLLMVSGFGHCLNDILYRWRIGALPIDIAGVVSNHLTYQKLVVNHDIPFHHIRVTPQSKPEAEARLMALIDETETELVVLARYMQVLSEAVCARMEGRVINIHHSFLPSFKGANPYRQAYDRGVKLIGATAHYVTPDLDEGPIIEQDTIRVTHAQSPEDYVSLGRDVEAQVLSRAIHAHINHRVFLNGNRTVVFPASPGGYASERMG</sequence>
<dbReference type="CDD" id="cd08648">
    <property type="entry name" value="FMT_core_Formyl-FH4-Hydrolase_C"/>
    <property type="match status" value="1"/>
</dbReference>
<dbReference type="InterPro" id="IPR002912">
    <property type="entry name" value="ACT_dom"/>
</dbReference>
<dbReference type="EC" id="3.5.1.10" evidence="3 4"/>
<keyword evidence="3" id="KW-0658">Purine biosynthesis</keyword>
<dbReference type="PANTHER" id="PTHR42706">
    <property type="entry name" value="FORMYLTETRAHYDROFOLATE DEFORMYLASE"/>
    <property type="match status" value="1"/>
</dbReference>
<keyword evidence="7" id="KW-1185">Reference proteome</keyword>
<dbReference type="UniPathway" id="UPA00074">
    <property type="reaction ID" value="UER00170"/>
</dbReference>
<dbReference type="AlphaFoldDB" id="A0A1G9EN16"/>
<dbReference type="GO" id="GO:0006730">
    <property type="term" value="P:one-carbon metabolic process"/>
    <property type="evidence" value="ECO:0007669"/>
    <property type="project" value="UniProtKB-KW"/>
</dbReference>
<dbReference type="PRINTS" id="PR01575">
    <property type="entry name" value="FFH4HYDRLASE"/>
</dbReference>
<dbReference type="InterPro" id="IPR002376">
    <property type="entry name" value="Formyl_transf_N"/>
</dbReference>
<dbReference type="InterPro" id="IPR045865">
    <property type="entry name" value="ACT-like_dom_sf"/>
</dbReference>
<feature type="domain" description="ACT" evidence="5">
    <location>
        <begin position="5"/>
        <end position="87"/>
    </location>
</feature>
<dbReference type="HAMAP" id="MF_01927">
    <property type="entry name" value="PurU"/>
    <property type="match status" value="1"/>
</dbReference>
<dbReference type="EMBL" id="FNGE01000003">
    <property type="protein sequence ID" value="SDK77509.1"/>
    <property type="molecule type" value="Genomic_DNA"/>
</dbReference>
<comment type="function">
    <text evidence="3">Catalyzes the hydrolysis of 10-formyltetrahydrofolate (formyl-FH4) to formate and tetrahydrofolate (FH4).</text>
</comment>
<dbReference type="STRING" id="525640.SAMN04487971_10353"/>
<feature type="active site" evidence="3">
    <location>
        <position position="226"/>
    </location>
</feature>
<accession>A0A1G9EN16</accession>
<dbReference type="InterPro" id="IPR041729">
    <property type="entry name" value="Formyl-FH4-Hydrolase_C"/>
</dbReference>
<keyword evidence="1 3" id="KW-0554">One-carbon metabolism</keyword>
<organism evidence="6 7">
    <name type="scientific">Paracoccus chinensis</name>
    <dbReference type="NCBI Taxonomy" id="525640"/>
    <lineage>
        <taxon>Bacteria</taxon>
        <taxon>Pseudomonadati</taxon>
        <taxon>Pseudomonadota</taxon>
        <taxon>Alphaproteobacteria</taxon>
        <taxon>Rhodobacterales</taxon>
        <taxon>Paracoccaceae</taxon>
        <taxon>Paracoccus</taxon>
    </lineage>
</organism>
<dbReference type="InterPro" id="IPR004810">
    <property type="entry name" value="PurU"/>
</dbReference>
<evidence type="ECO:0000313" key="6">
    <source>
        <dbReference type="EMBL" id="SDK77509.1"/>
    </source>
</evidence>
<dbReference type="GO" id="GO:0006189">
    <property type="term" value="P:'de novo' IMP biosynthetic process"/>
    <property type="evidence" value="ECO:0007669"/>
    <property type="project" value="UniProtKB-UniRule"/>
</dbReference>
<dbReference type="Proteomes" id="UP000199555">
    <property type="component" value="Unassembled WGS sequence"/>
</dbReference>
<dbReference type="NCBIfam" id="TIGR00655">
    <property type="entry name" value="PurU"/>
    <property type="match status" value="1"/>
</dbReference>
<evidence type="ECO:0000259" key="5">
    <source>
        <dbReference type="PROSITE" id="PS51671"/>
    </source>
</evidence>
<dbReference type="CDD" id="cd04875">
    <property type="entry name" value="ACT_F4HF-DF"/>
    <property type="match status" value="1"/>
</dbReference>
<dbReference type="NCBIfam" id="NF004684">
    <property type="entry name" value="PRK06027.1"/>
    <property type="match status" value="1"/>
</dbReference>
<gene>
    <name evidence="3" type="primary">purU</name>
    <name evidence="6" type="ORF">SAMN04487971_10353</name>
</gene>
<dbReference type="PIRSF" id="PIRSF036480">
    <property type="entry name" value="FormyFH4_hydr"/>
    <property type="match status" value="1"/>
</dbReference>
<dbReference type="Gene3D" id="3.40.50.170">
    <property type="entry name" value="Formyl transferase, N-terminal domain"/>
    <property type="match status" value="1"/>
</dbReference>
<evidence type="ECO:0000256" key="1">
    <source>
        <dbReference type="ARBA" id="ARBA00022563"/>
    </source>
</evidence>
<dbReference type="Pfam" id="PF01842">
    <property type="entry name" value="ACT"/>
    <property type="match status" value="1"/>
</dbReference>
<evidence type="ECO:0000256" key="4">
    <source>
        <dbReference type="NCBIfam" id="TIGR00655"/>
    </source>
</evidence>
<protein>
    <recommendedName>
        <fullName evidence="3 4">Formyltetrahydrofolate deformylase</fullName>
        <ecNumber evidence="3 4">3.5.1.10</ecNumber>
    </recommendedName>
    <alternativeName>
        <fullName evidence="3">Formyl-FH(4) hydrolase</fullName>
    </alternativeName>
</protein>
<comment type="catalytic activity">
    <reaction evidence="3">
        <text>(6R)-10-formyltetrahydrofolate + H2O = (6S)-5,6,7,8-tetrahydrofolate + formate + H(+)</text>
        <dbReference type="Rhea" id="RHEA:19833"/>
        <dbReference type="ChEBI" id="CHEBI:15377"/>
        <dbReference type="ChEBI" id="CHEBI:15378"/>
        <dbReference type="ChEBI" id="CHEBI:15740"/>
        <dbReference type="ChEBI" id="CHEBI:57453"/>
        <dbReference type="ChEBI" id="CHEBI:195366"/>
        <dbReference type="EC" id="3.5.1.10"/>
    </reaction>
</comment>
<dbReference type="InterPro" id="IPR036477">
    <property type="entry name" value="Formyl_transf_N_sf"/>
</dbReference>
<dbReference type="RefSeq" id="WP_090753211.1">
    <property type="nucleotide sequence ID" value="NZ_FNGE01000003.1"/>
</dbReference>
<name>A0A1G9EN16_9RHOB</name>
<comment type="similarity">
    <text evidence="3">Belongs to the PurU family.</text>
</comment>
<comment type="pathway">
    <text evidence="3">Purine metabolism; IMP biosynthesis via de novo pathway; formate from 10-formyl-5,6,7,8-tetrahydrofolate: step 1/1.</text>
</comment>
<evidence type="ECO:0000256" key="2">
    <source>
        <dbReference type="ARBA" id="ARBA00022801"/>
    </source>
</evidence>
<evidence type="ECO:0000256" key="3">
    <source>
        <dbReference type="HAMAP-Rule" id="MF_01927"/>
    </source>
</evidence>
<dbReference type="OrthoDB" id="9806170at2"/>
<dbReference type="SUPFAM" id="SSF53328">
    <property type="entry name" value="Formyltransferase"/>
    <property type="match status" value="1"/>
</dbReference>
<dbReference type="Gene3D" id="3.30.70.260">
    <property type="match status" value="1"/>
</dbReference>
<evidence type="ECO:0000313" key="7">
    <source>
        <dbReference type="Proteomes" id="UP000199555"/>
    </source>
</evidence>
<dbReference type="Pfam" id="PF00551">
    <property type="entry name" value="Formyl_trans_N"/>
    <property type="match status" value="1"/>
</dbReference>
<proteinExistence type="inferred from homology"/>
<dbReference type="GO" id="GO:0008864">
    <property type="term" value="F:formyltetrahydrofolate deformylase activity"/>
    <property type="evidence" value="ECO:0007669"/>
    <property type="project" value="UniProtKB-UniRule"/>
</dbReference>
<dbReference type="PANTHER" id="PTHR42706:SF1">
    <property type="entry name" value="FORMYLTETRAHYDROFOLATE DEFORMYLASE 2, MITOCHONDRIAL"/>
    <property type="match status" value="1"/>
</dbReference>
<dbReference type="PROSITE" id="PS51671">
    <property type="entry name" value="ACT"/>
    <property type="match status" value="1"/>
</dbReference>
<dbReference type="SUPFAM" id="SSF55021">
    <property type="entry name" value="ACT-like"/>
    <property type="match status" value="1"/>
</dbReference>